<gene>
    <name evidence="4" type="ORF">RESH_02920</name>
</gene>
<comment type="caution">
    <text evidence="4">The sequence shown here is derived from an EMBL/GenBank/DDBJ whole genome shotgun (WGS) entry which is preliminary data.</text>
</comment>
<evidence type="ECO:0000259" key="2">
    <source>
        <dbReference type="Pfam" id="PF01548"/>
    </source>
</evidence>
<dbReference type="PATRIC" id="fig|1263868.3.peg.3159"/>
<dbReference type="PANTHER" id="PTHR33055:SF13">
    <property type="entry name" value="TRANSPOSASE"/>
    <property type="match status" value="1"/>
</dbReference>
<dbReference type="GO" id="GO:0004803">
    <property type="term" value="F:transposase activity"/>
    <property type="evidence" value="ECO:0007669"/>
    <property type="project" value="InterPro"/>
</dbReference>
<sequence length="314" mass="34855">MNFEHFIGIDVAKAKLDIAKAIDGPVLKVANEPSAINAMIKELPRPKSALVVVEATGGYEKALVIELVEAGHIVSVVNPRQVRDFAKALGILAKTDKIDARVIARFGQQVRPRAYVKTHEKQGELDQLVARRRQLVGLRTSEKNRQQQADSKAVAKSIARTLDHLRKDIRRIDEEIRKLVQSDDQWKGRAELLKTAPGIGEVTSTTLIAELPELGDLNRQQISALVGVAPFNCESGTMRGKQMIYGGRKSVRNALYMATLTAMRFNPTIRAFSERLSSQGKPYKVVATACMRKLLVVLNAMVKENKPWKNPETT</sequence>
<dbReference type="EMBL" id="ANOF01000092">
    <property type="protein sequence ID" value="EMI26420.1"/>
    <property type="molecule type" value="Genomic_DNA"/>
</dbReference>
<evidence type="ECO:0000313" key="4">
    <source>
        <dbReference type="EMBL" id="EMI26420.1"/>
    </source>
</evidence>
<dbReference type="PANTHER" id="PTHR33055">
    <property type="entry name" value="TRANSPOSASE FOR INSERTION SEQUENCE ELEMENT IS1111A"/>
    <property type="match status" value="1"/>
</dbReference>
<dbReference type="InterPro" id="IPR047650">
    <property type="entry name" value="Transpos_IS110"/>
</dbReference>
<reference evidence="4 5" key="1">
    <citation type="journal article" date="2013" name="Mar. Genomics">
        <title>Expression of sulfatases in Rhodopirellula baltica and the diversity of sulfatases in the genus Rhodopirellula.</title>
        <authorList>
            <person name="Wegner C.E."/>
            <person name="Richter-Heitmann T."/>
            <person name="Klindworth A."/>
            <person name="Klockow C."/>
            <person name="Richter M."/>
            <person name="Achstetter T."/>
            <person name="Glockner F.O."/>
            <person name="Harder J."/>
        </authorList>
    </citation>
    <scope>NUCLEOTIDE SEQUENCE [LARGE SCALE GENOMIC DNA]</scope>
    <source>
        <strain evidence="4 5">SH398</strain>
    </source>
</reference>
<dbReference type="GO" id="GO:0003677">
    <property type="term" value="F:DNA binding"/>
    <property type="evidence" value="ECO:0007669"/>
    <property type="project" value="InterPro"/>
</dbReference>
<dbReference type="Pfam" id="PF02371">
    <property type="entry name" value="Transposase_20"/>
    <property type="match status" value="1"/>
</dbReference>
<feature type="coiled-coil region" evidence="1">
    <location>
        <begin position="155"/>
        <end position="182"/>
    </location>
</feature>
<dbReference type="InterPro" id="IPR002525">
    <property type="entry name" value="Transp_IS110-like_N"/>
</dbReference>
<dbReference type="InterPro" id="IPR003346">
    <property type="entry name" value="Transposase_20"/>
</dbReference>
<dbReference type="AlphaFoldDB" id="M5S4I4"/>
<organism evidence="4 5">
    <name type="scientific">Rhodopirellula europaea SH398</name>
    <dbReference type="NCBI Taxonomy" id="1263868"/>
    <lineage>
        <taxon>Bacteria</taxon>
        <taxon>Pseudomonadati</taxon>
        <taxon>Planctomycetota</taxon>
        <taxon>Planctomycetia</taxon>
        <taxon>Pirellulales</taxon>
        <taxon>Pirellulaceae</taxon>
        <taxon>Rhodopirellula</taxon>
    </lineage>
</organism>
<dbReference type="Pfam" id="PF01548">
    <property type="entry name" value="DEDD_Tnp_IS110"/>
    <property type="match status" value="1"/>
</dbReference>
<protein>
    <submittedName>
        <fullName evidence="4">Transposase IS116/IS110/IS902 family protein</fullName>
    </submittedName>
</protein>
<proteinExistence type="predicted"/>
<evidence type="ECO:0000256" key="1">
    <source>
        <dbReference type="SAM" id="Coils"/>
    </source>
</evidence>
<dbReference type="Proteomes" id="UP000011996">
    <property type="component" value="Unassembled WGS sequence"/>
</dbReference>
<feature type="domain" description="Transposase IS116/IS110/IS902 C-terminal" evidence="3">
    <location>
        <begin position="190"/>
        <end position="273"/>
    </location>
</feature>
<accession>M5S4I4</accession>
<name>M5S4I4_9BACT</name>
<evidence type="ECO:0000313" key="5">
    <source>
        <dbReference type="Proteomes" id="UP000011996"/>
    </source>
</evidence>
<dbReference type="GO" id="GO:0006313">
    <property type="term" value="P:DNA transposition"/>
    <property type="evidence" value="ECO:0007669"/>
    <property type="project" value="InterPro"/>
</dbReference>
<keyword evidence="1" id="KW-0175">Coiled coil</keyword>
<dbReference type="OrthoDB" id="263899at2"/>
<feature type="domain" description="Transposase IS110-like N-terminal" evidence="2">
    <location>
        <begin position="7"/>
        <end position="148"/>
    </location>
</feature>
<evidence type="ECO:0000259" key="3">
    <source>
        <dbReference type="Pfam" id="PF02371"/>
    </source>
</evidence>